<protein>
    <submittedName>
        <fullName evidence="1">Uncharacterized protein</fullName>
    </submittedName>
</protein>
<reference evidence="1" key="2">
    <citation type="journal article" date="2015" name="Data Brief">
        <title>Shoot transcriptome of the giant reed, Arundo donax.</title>
        <authorList>
            <person name="Barrero R.A."/>
            <person name="Guerrero F.D."/>
            <person name="Moolhuijzen P."/>
            <person name="Goolsby J.A."/>
            <person name="Tidwell J."/>
            <person name="Bellgard S.E."/>
            <person name="Bellgard M.I."/>
        </authorList>
    </citation>
    <scope>NUCLEOTIDE SEQUENCE</scope>
    <source>
        <tissue evidence="1">Shoot tissue taken approximately 20 cm above the soil surface</tissue>
    </source>
</reference>
<name>A0A0A9BEB4_ARUDO</name>
<proteinExistence type="predicted"/>
<accession>A0A0A9BEB4</accession>
<reference evidence="1" key="1">
    <citation type="submission" date="2014-09" db="EMBL/GenBank/DDBJ databases">
        <authorList>
            <person name="Magalhaes I.L.F."/>
            <person name="Oliveira U."/>
            <person name="Santos F.R."/>
            <person name="Vidigal T.H.D.A."/>
            <person name="Brescovit A.D."/>
            <person name="Santos A.J."/>
        </authorList>
    </citation>
    <scope>NUCLEOTIDE SEQUENCE</scope>
    <source>
        <tissue evidence="1">Shoot tissue taken approximately 20 cm above the soil surface</tissue>
    </source>
</reference>
<sequence length="24" mass="2936">MQPWTEIEHETTLGLQNWEKVRPI</sequence>
<dbReference type="AlphaFoldDB" id="A0A0A9BEB4"/>
<evidence type="ECO:0000313" key="1">
    <source>
        <dbReference type="EMBL" id="JAD57602.1"/>
    </source>
</evidence>
<organism evidence="1">
    <name type="scientific">Arundo donax</name>
    <name type="common">Giant reed</name>
    <name type="synonym">Donax arundinaceus</name>
    <dbReference type="NCBI Taxonomy" id="35708"/>
    <lineage>
        <taxon>Eukaryota</taxon>
        <taxon>Viridiplantae</taxon>
        <taxon>Streptophyta</taxon>
        <taxon>Embryophyta</taxon>
        <taxon>Tracheophyta</taxon>
        <taxon>Spermatophyta</taxon>
        <taxon>Magnoliopsida</taxon>
        <taxon>Liliopsida</taxon>
        <taxon>Poales</taxon>
        <taxon>Poaceae</taxon>
        <taxon>PACMAD clade</taxon>
        <taxon>Arundinoideae</taxon>
        <taxon>Arundineae</taxon>
        <taxon>Arundo</taxon>
    </lineage>
</organism>
<dbReference type="EMBL" id="GBRH01240293">
    <property type="protein sequence ID" value="JAD57602.1"/>
    <property type="molecule type" value="Transcribed_RNA"/>
</dbReference>